<evidence type="ECO:0000256" key="3">
    <source>
        <dbReference type="ARBA" id="ARBA00022475"/>
    </source>
</evidence>
<keyword evidence="3" id="KW-1003">Cell membrane</keyword>
<keyword evidence="2 7" id="KW-0813">Transport</keyword>
<dbReference type="Pfam" id="PF00528">
    <property type="entry name" value="BPD_transp_1"/>
    <property type="match status" value="1"/>
</dbReference>
<name>A0ABQ2DGY6_9DEIO</name>
<feature type="transmembrane region" description="Helical" evidence="7">
    <location>
        <begin position="264"/>
        <end position="283"/>
    </location>
</feature>
<organism evidence="9 10">
    <name type="scientific">Deinococcus roseus</name>
    <dbReference type="NCBI Taxonomy" id="392414"/>
    <lineage>
        <taxon>Bacteria</taxon>
        <taxon>Thermotogati</taxon>
        <taxon>Deinococcota</taxon>
        <taxon>Deinococci</taxon>
        <taxon>Deinococcales</taxon>
        <taxon>Deinococcaceae</taxon>
        <taxon>Deinococcus</taxon>
    </lineage>
</organism>
<dbReference type="PANTHER" id="PTHR43005">
    <property type="entry name" value="BLR7065 PROTEIN"/>
    <property type="match status" value="1"/>
</dbReference>
<keyword evidence="10" id="KW-1185">Reference proteome</keyword>
<evidence type="ECO:0000256" key="2">
    <source>
        <dbReference type="ARBA" id="ARBA00022448"/>
    </source>
</evidence>
<feature type="transmembrane region" description="Helical" evidence="7">
    <location>
        <begin position="157"/>
        <end position="178"/>
    </location>
</feature>
<keyword evidence="4 7" id="KW-0812">Transmembrane</keyword>
<evidence type="ECO:0000259" key="8">
    <source>
        <dbReference type="PROSITE" id="PS50928"/>
    </source>
</evidence>
<evidence type="ECO:0000313" key="10">
    <source>
        <dbReference type="Proteomes" id="UP000632222"/>
    </source>
</evidence>
<keyword evidence="5 7" id="KW-1133">Transmembrane helix</keyword>
<evidence type="ECO:0000256" key="5">
    <source>
        <dbReference type="ARBA" id="ARBA00022989"/>
    </source>
</evidence>
<dbReference type="SUPFAM" id="SSF161098">
    <property type="entry name" value="MetI-like"/>
    <property type="match status" value="1"/>
</dbReference>
<dbReference type="InterPro" id="IPR000515">
    <property type="entry name" value="MetI-like"/>
</dbReference>
<evidence type="ECO:0000256" key="1">
    <source>
        <dbReference type="ARBA" id="ARBA00004651"/>
    </source>
</evidence>
<dbReference type="EMBL" id="BMOD01000028">
    <property type="protein sequence ID" value="GGJ54113.1"/>
    <property type="molecule type" value="Genomic_DNA"/>
</dbReference>
<feature type="domain" description="ABC transmembrane type-1" evidence="8">
    <location>
        <begin position="66"/>
        <end position="282"/>
    </location>
</feature>
<protein>
    <submittedName>
        <fullName evidence="9">ABC transporter permease</fullName>
    </submittedName>
</protein>
<dbReference type="InterPro" id="IPR035906">
    <property type="entry name" value="MetI-like_sf"/>
</dbReference>
<comment type="caution">
    <text evidence="9">The sequence shown here is derived from an EMBL/GenBank/DDBJ whole genome shotgun (WGS) entry which is preliminary data.</text>
</comment>
<sequence length="294" mass="32482">MKQEKFSATALLFPSLLMALIVLGYPVLELLNTSTHSVNKFFNVGDFVLFQNYLNLFQDEFFRAALVRTLWWTLGVVGGTVFLSFPIALILNEEFYGQALARTIILLPWAVSLTIMAVVWRWALNGESGLLNLTLQSLGITHDRIQWLAEASTSFPMSILIGVLVSIPFCVTVLLGGLSSLQKDVYEAARVDGATGLLMFRHITLPMMKPFISIAVVLNVIYVFNSFPILWVLTEGGPVNSTDVLVTYLYKATSAKFFGDPGKGAALGIIMLIMLLIFSLVYARVAKEGDEVRA</sequence>
<evidence type="ECO:0000256" key="7">
    <source>
        <dbReference type="RuleBase" id="RU363032"/>
    </source>
</evidence>
<gene>
    <name evidence="9" type="ORF">GCM10008938_45200</name>
</gene>
<dbReference type="RefSeq" id="WP_189007409.1">
    <property type="nucleotide sequence ID" value="NZ_BMOD01000028.1"/>
</dbReference>
<dbReference type="Proteomes" id="UP000632222">
    <property type="component" value="Unassembled WGS sequence"/>
</dbReference>
<feature type="transmembrane region" description="Helical" evidence="7">
    <location>
        <begin position="103"/>
        <end position="123"/>
    </location>
</feature>
<keyword evidence="6 7" id="KW-0472">Membrane</keyword>
<evidence type="ECO:0000313" key="9">
    <source>
        <dbReference type="EMBL" id="GGJ54113.1"/>
    </source>
</evidence>
<dbReference type="PANTHER" id="PTHR43005:SF1">
    <property type="entry name" value="SPERMIDINE_PUTRESCINE TRANSPORT SYSTEM PERMEASE PROTEIN"/>
    <property type="match status" value="1"/>
</dbReference>
<evidence type="ECO:0000256" key="6">
    <source>
        <dbReference type="ARBA" id="ARBA00023136"/>
    </source>
</evidence>
<proteinExistence type="inferred from homology"/>
<accession>A0ABQ2DGY6</accession>
<comment type="similarity">
    <text evidence="7">Belongs to the binding-protein-dependent transport system permease family.</text>
</comment>
<evidence type="ECO:0000256" key="4">
    <source>
        <dbReference type="ARBA" id="ARBA00022692"/>
    </source>
</evidence>
<comment type="subcellular location">
    <subcellularLocation>
        <location evidence="1 7">Cell membrane</location>
        <topology evidence="1 7">Multi-pass membrane protein</topology>
    </subcellularLocation>
</comment>
<dbReference type="Gene3D" id="1.10.3720.10">
    <property type="entry name" value="MetI-like"/>
    <property type="match status" value="1"/>
</dbReference>
<dbReference type="PROSITE" id="PS50928">
    <property type="entry name" value="ABC_TM1"/>
    <property type="match status" value="1"/>
</dbReference>
<feature type="transmembrane region" description="Helical" evidence="7">
    <location>
        <begin position="70"/>
        <end position="91"/>
    </location>
</feature>
<dbReference type="CDD" id="cd06261">
    <property type="entry name" value="TM_PBP2"/>
    <property type="match status" value="1"/>
</dbReference>
<feature type="transmembrane region" description="Helical" evidence="7">
    <location>
        <begin position="211"/>
        <end position="233"/>
    </location>
</feature>
<reference evidence="10" key="1">
    <citation type="journal article" date="2019" name="Int. J. Syst. Evol. Microbiol.">
        <title>The Global Catalogue of Microorganisms (GCM) 10K type strain sequencing project: providing services to taxonomists for standard genome sequencing and annotation.</title>
        <authorList>
            <consortium name="The Broad Institute Genomics Platform"/>
            <consortium name="The Broad Institute Genome Sequencing Center for Infectious Disease"/>
            <person name="Wu L."/>
            <person name="Ma J."/>
        </authorList>
    </citation>
    <scope>NUCLEOTIDE SEQUENCE [LARGE SCALE GENOMIC DNA]</scope>
    <source>
        <strain evidence="10">JCM 14370</strain>
    </source>
</reference>